<dbReference type="Proteomes" id="UP000019250">
    <property type="component" value="Unassembled WGS sequence"/>
</dbReference>
<protein>
    <recommendedName>
        <fullName evidence="3">POTRA domain-containing protein</fullName>
    </recommendedName>
</protein>
<gene>
    <name evidence="4" type="ORF">COMX_05540</name>
</gene>
<keyword evidence="5" id="KW-1185">Reference proteome</keyword>
<feature type="signal peptide" evidence="2">
    <location>
        <begin position="1"/>
        <end position="24"/>
    </location>
</feature>
<feature type="domain" description="POTRA" evidence="3">
    <location>
        <begin position="57"/>
        <end position="132"/>
    </location>
</feature>
<dbReference type="STRING" id="1208583.COMX_05540"/>
<accession>W7DYU8</accession>
<dbReference type="AlphaFoldDB" id="W7DYU8"/>
<evidence type="ECO:0000313" key="4">
    <source>
        <dbReference type="EMBL" id="EUK19188.1"/>
    </source>
</evidence>
<feature type="chain" id="PRO_5004893531" description="POTRA domain-containing protein" evidence="2">
    <location>
        <begin position="25"/>
        <end position="138"/>
    </location>
</feature>
<proteinExistence type="predicted"/>
<dbReference type="GO" id="GO:0019867">
    <property type="term" value="C:outer membrane"/>
    <property type="evidence" value="ECO:0007669"/>
    <property type="project" value="InterPro"/>
</dbReference>
<reference evidence="4 5" key="1">
    <citation type="journal article" date="2014" name="Genome Announc.">
        <title>Draft Genome Sequence of Commensalibacter papalotli MX01, a Symbiont Identified from the Guts of Overwintering Monarch Butterflies.</title>
        <authorList>
            <person name="Servin-Garciduenas L.E."/>
            <person name="Sanchez-Quinto A."/>
            <person name="Martinez-Romero E."/>
        </authorList>
    </citation>
    <scope>NUCLEOTIDE SEQUENCE [LARGE SCALE GENOMIC DNA]</scope>
    <source>
        <strain evidence="5">MX-MONARCH01</strain>
    </source>
</reference>
<dbReference type="Pfam" id="PF07244">
    <property type="entry name" value="POTRA"/>
    <property type="match status" value="1"/>
</dbReference>
<evidence type="ECO:0000256" key="1">
    <source>
        <dbReference type="SAM" id="MobiDB-lite"/>
    </source>
</evidence>
<dbReference type="InterPro" id="IPR010827">
    <property type="entry name" value="BamA/TamA_POTRA"/>
</dbReference>
<dbReference type="EMBL" id="ATSX01000001">
    <property type="protein sequence ID" value="EUK19188.1"/>
    <property type="molecule type" value="Genomic_DNA"/>
</dbReference>
<organism evidence="4 5">
    <name type="scientific">Commensalibacter papalotli</name>
    <name type="common">ex Servin-Garciduenas et al. 2014</name>
    <dbReference type="NCBI Taxonomy" id="1208583"/>
    <lineage>
        <taxon>Bacteria</taxon>
        <taxon>Pseudomonadati</taxon>
        <taxon>Pseudomonadota</taxon>
        <taxon>Alphaproteobacteria</taxon>
        <taxon>Acetobacterales</taxon>
        <taxon>Acetobacteraceae</taxon>
    </lineage>
</organism>
<evidence type="ECO:0000313" key="5">
    <source>
        <dbReference type="Proteomes" id="UP000019250"/>
    </source>
</evidence>
<evidence type="ECO:0000259" key="3">
    <source>
        <dbReference type="Pfam" id="PF07244"/>
    </source>
</evidence>
<dbReference type="Gene3D" id="3.10.20.310">
    <property type="entry name" value="membrane protein fhac"/>
    <property type="match status" value="1"/>
</dbReference>
<comment type="caution">
    <text evidence="4">The sequence shown here is derived from an EMBL/GenBank/DDBJ whole genome shotgun (WGS) entry which is preliminary data.</text>
</comment>
<evidence type="ECO:0000256" key="2">
    <source>
        <dbReference type="SAM" id="SignalP"/>
    </source>
</evidence>
<name>W7DYU8_9PROT</name>
<sequence>MIVNKKYYLLTILLFSTLSVPVCAKAKPKASTTTSNTALDTNNNPSSDTQDGAISLPKIDQISFSGNTIILSQILQKAIPLKKNDIANQYVIMDSMVKIAQLYKEKNIRVTITPVLEKTSINSRNIQFEIHELPMNEK</sequence>
<keyword evidence="2" id="KW-0732">Signal</keyword>
<feature type="region of interest" description="Disordered" evidence="1">
    <location>
        <begin position="31"/>
        <end position="52"/>
    </location>
</feature>